<protein>
    <submittedName>
        <fullName evidence="1">Uncharacterized protein</fullName>
    </submittedName>
</protein>
<evidence type="ECO:0000313" key="1">
    <source>
        <dbReference type="EMBL" id="TQN01099.1"/>
    </source>
</evidence>
<evidence type="ECO:0000313" key="2">
    <source>
        <dbReference type="Proteomes" id="UP000316993"/>
    </source>
</evidence>
<dbReference type="Proteomes" id="UP000316993">
    <property type="component" value="Unassembled WGS sequence"/>
</dbReference>
<sequence>MFTKILIANRGENGRTADVSTNCLPQTAQRAATRHPIA</sequence>
<dbReference type="EMBL" id="VFPV01000003">
    <property type="protein sequence ID" value="TQN01099.1"/>
    <property type="molecule type" value="Genomic_DNA"/>
</dbReference>
<gene>
    <name evidence="1" type="ORF">BDD18_3043</name>
</gene>
<name>A0A543L1A1_9BURK</name>
<proteinExistence type="predicted"/>
<comment type="caution">
    <text evidence="1">The sequence shown here is derived from an EMBL/GenBank/DDBJ whole genome shotgun (WGS) entry which is preliminary data.</text>
</comment>
<reference evidence="1 2" key="1">
    <citation type="submission" date="2019-06" db="EMBL/GenBank/DDBJ databases">
        <title>Genomic Encyclopedia of Archaeal and Bacterial Type Strains, Phase II (KMG-II): from individual species to whole genera.</title>
        <authorList>
            <person name="Goeker M."/>
        </authorList>
    </citation>
    <scope>NUCLEOTIDE SEQUENCE [LARGE SCALE GENOMIC DNA]</scope>
    <source>
        <strain evidence="1 2">DSM 7270</strain>
    </source>
</reference>
<accession>A0A543L1A1</accession>
<dbReference type="AlphaFoldDB" id="A0A543L1A1"/>
<organism evidence="1 2">
    <name type="scientific">Acidovorax temperans</name>
    <dbReference type="NCBI Taxonomy" id="80878"/>
    <lineage>
        <taxon>Bacteria</taxon>
        <taxon>Pseudomonadati</taxon>
        <taxon>Pseudomonadota</taxon>
        <taxon>Betaproteobacteria</taxon>
        <taxon>Burkholderiales</taxon>
        <taxon>Comamonadaceae</taxon>
        <taxon>Acidovorax</taxon>
    </lineage>
</organism>